<keyword evidence="2" id="KW-1185">Reference proteome</keyword>
<gene>
    <name evidence="1" type="ORF">N8E88_04205</name>
</gene>
<sequence length="70" mass="7810">MRAEQAWNTLTSIGASKKDRQRDAGFRGIGRLAGMAYCDKVIFRTTFPGETALTVIEFDCAQLLKAMKPR</sequence>
<proteinExistence type="predicted"/>
<dbReference type="Proteomes" id="UP001061991">
    <property type="component" value="Plasmid p_unnamed3"/>
</dbReference>
<reference evidence="1" key="1">
    <citation type="submission" date="2022-09" db="EMBL/GenBank/DDBJ databases">
        <title>Interaction between co-microsymbionts with complementary sets of symbiotic genes in legume-rhizobium systems.</title>
        <authorList>
            <person name="Safronova V."/>
            <person name="Sazanova A."/>
            <person name="Afonin A."/>
            <person name="Chirak E."/>
        </authorList>
    </citation>
    <scope>NUCLEOTIDE SEQUENCE</scope>
    <source>
        <strain evidence="1">A18/3m</strain>
    </source>
</reference>
<geneLocation type="plasmid" evidence="1 2">
    <name>p_unnamed3</name>
</geneLocation>
<dbReference type="EMBL" id="CP104970">
    <property type="protein sequence ID" value="UXN57538.1"/>
    <property type="molecule type" value="Genomic_DNA"/>
</dbReference>
<organism evidence="1 2">
    <name type="scientific">Phyllobacterium zundukense</name>
    <dbReference type="NCBI Taxonomy" id="1867719"/>
    <lineage>
        <taxon>Bacteria</taxon>
        <taxon>Pseudomonadati</taxon>
        <taxon>Pseudomonadota</taxon>
        <taxon>Alphaproteobacteria</taxon>
        <taxon>Hyphomicrobiales</taxon>
        <taxon>Phyllobacteriaceae</taxon>
        <taxon>Phyllobacterium</taxon>
    </lineage>
</organism>
<protein>
    <submittedName>
        <fullName evidence="1">Uncharacterized protein</fullName>
    </submittedName>
</protein>
<evidence type="ECO:0000313" key="1">
    <source>
        <dbReference type="EMBL" id="UXN57538.1"/>
    </source>
</evidence>
<name>A0ACD4CVG2_9HYPH</name>
<accession>A0ACD4CVG2</accession>
<keyword evidence="1" id="KW-0614">Plasmid</keyword>
<evidence type="ECO:0000313" key="2">
    <source>
        <dbReference type="Proteomes" id="UP001061991"/>
    </source>
</evidence>